<evidence type="ECO:0000256" key="7">
    <source>
        <dbReference type="SAM" id="SignalP"/>
    </source>
</evidence>
<dbReference type="InterPro" id="IPR038987">
    <property type="entry name" value="MoeA-like"/>
</dbReference>
<dbReference type="NCBIfam" id="TIGR00177">
    <property type="entry name" value="molyb_syn"/>
    <property type="match status" value="2"/>
</dbReference>
<evidence type="ECO:0000256" key="5">
    <source>
        <dbReference type="RuleBase" id="RU365090"/>
    </source>
</evidence>
<gene>
    <name evidence="9" type="ORF">BJ508DRAFT_1577</name>
</gene>
<dbReference type="FunFam" id="2.170.190.11:FF:000001">
    <property type="entry name" value="Molybdopterin molybdenumtransferase"/>
    <property type="match status" value="1"/>
</dbReference>
<dbReference type="FunFam" id="3.40.980.10:FF:000011">
    <property type="entry name" value="Molybdopterin molybdenumtransferase"/>
    <property type="match status" value="1"/>
</dbReference>
<feature type="domain" description="MoaB/Mog" evidence="8">
    <location>
        <begin position="10"/>
        <end position="158"/>
    </location>
</feature>
<dbReference type="PANTHER" id="PTHR10192:SF5">
    <property type="entry name" value="GEPHYRIN"/>
    <property type="match status" value="1"/>
</dbReference>
<sequence length="707" mass="74765">MSDLPVLSVGILIVSTTAAKDASTDATTAILERYFAEEVHPTNCQWKVTKRAIVSDDVEQIRHTVKEWTSKVELILVSGGTGFAESDVTPEAIEPLLTKKASGLTHAMLSSSLQITPFGMMARPICGVRSKSLIITLPGSPRGAKENLAAIVNQLPHACLQASGKQTSRKLHSVGLKALEKEAATATEGPTSPRREHSHSHSHSHGHHHHHSHDHGHGGHSGPVRVKRTEPATTSTPTGISNKLSAPITARARSSPYPMLPVSQAQSLISQHTTRGQIISLPVNAKLIGHILAADITAPEAVPSFRASIVDGYAVIASDGPGTYPVVSISHAAPSEGLRKLQKGQISRVTTGAPIPDGATAVIMVEDTELYKVTEDGKEELEVKILGEATAGQNIREVGSDVAKGSVILRKGVEVTASGGEIGVLASVGVTQVAVYKKPVVGVLSTGDEVVDFDDKKRGPGELKMGEIRDSNRPALLSVIESWGYEAVDLGVVKDKAGDLAATLKALLPEVDVLITTGGVSMGELDLLKPTLEQSLHGTIHFGRVEMKPGKPTTFATVPVPSEAASGGFFSSSKPKEEKKVLAFALPGNPASALVTFHLFVLPSLRQFSGHAQPHLPRIRVTVDQDFPLDPRPEYHRVVIGYKSNDPQGRLWAVSTGGQRSSRVASLGGANGLLCLPAIGKVGDKKVKVPRGDTCEALVIGRLVQLD</sequence>
<evidence type="ECO:0000256" key="2">
    <source>
        <dbReference type="ARBA" id="ARBA00007589"/>
    </source>
</evidence>
<keyword evidence="5" id="KW-0479">Metal-binding</keyword>
<dbReference type="EMBL" id="ML119645">
    <property type="protein sequence ID" value="RPA88020.1"/>
    <property type="molecule type" value="Genomic_DNA"/>
</dbReference>
<evidence type="ECO:0000256" key="4">
    <source>
        <dbReference type="ARBA" id="ARBA00023150"/>
    </source>
</evidence>
<dbReference type="UniPathway" id="UPA00344"/>
<dbReference type="Gene3D" id="2.170.190.11">
    <property type="entry name" value="Molybdopterin biosynthesis moea protein, domain 3"/>
    <property type="match status" value="1"/>
</dbReference>
<dbReference type="Pfam" id="PF03454">
    <property type="entry name" value="MoeA_C"/>
    <property type="match status" value="1"/>
</dbReference>
<dbReference type="InterPro" id="IPR036425">
    <property type="entry name" value="MoaB/Mog-like_dom_sf"/>
</dbReference>
<dbReference type="InterPro" id="IPR005111">
    <property type="entry name" value="MoeA_C_domain_IV"/>
</dbReference>
<dbReference type="SUPFAM" id="SSF63882">
    <property type="entry name" value="MoeA N-terminal region -like"/>
    <property type="match status" value="1"/>
</dbReference>
<organism evidence="9 10">
    <name type="scientific">Ascobolus immersus RN42</name>
    <dbReference type="NCBI Taxonomy" id="1160509"/>
    <lineage>
        <taxon>Eukaryota</taxon>
        <taxon>Fungi</taxon>
        <taxon>Dikarya</taxon>
        <taxon>Ascomycota</taxon>
        <taxon>Pezizomycotina</taxon>
        <taxon>Pezizomycetes</taxon>
        <taxon>Pezizales</taxon>
        <taxon>Ascobolaceae</taxon>
        <taxon>Ascobolus</taxon>
    </lineage>
</organism>
<dbReference type="PANTHER" id="PTHR10192">
    <property type="entry name" value="MOLYBDOPTERIN BIOSYNTHESIS PROTEIN"/>
    <property type="match status" value="1"/>
</dbReference>
<dbReference type="AlphaFoldDB" id="A0A3N4IUX5"/>
<comment type="similarity">
    <text evidence="5">Belongs to the MoeA family.</text>
</comment>
<dbReference type="InterPro" id="IPR001453">
    <property type="entry name" value="MoaB/Mog_dom"/>
</dbReference>
<dbReference type="Pfam" id="PF03453">
    <property type="entry name" value="MoeA_N"/>
    <property type="match status" value="1"/>
</dbReference>
<evidence type="ECO:0000256" key="1">
    <source>
        <dbReference type="ARBA" id="ARBA00005046"/>
    </source>
</evidence>
<dbReference type="CDD" id="cd00887">
    <property type="entry name" value="MoeA"/>
    <property type="match status" value="1"/>
</dbReference>
<proteinExistence type="inferred from homology"/>
<keyword evidence="5" id="KW-0808">Transferase</keyword>
<dbReference type="InterPro" id="IPR008284">
    <property type="entry name" value="MoCF_biosynth_CS"/>
</dbReference>
<keyword evidence="10" id="KW-1185">Reference proteome</keyword>
<dbReference type="CDD" id="cd00886">
    <property type="entry name" value="MogA_MoaB"/>
    <property type="match status" value="1"/>
</dbReference>
<comment type="catalytic activity">
    <reaction evidence="5">
        <text>molybdopterin + ATP + H(+) = adenylyl-molybdopterin + diphosphate</text>
        <dbReference type="Rhea" id="RHEA:31331"/>
        <dbReference type="ChEBI" id="CHEBI:15378"/>
        <dbReference type="ChEBI" id="CHEBI:30616"/>
        <dbReference type="ChEBI" id="CHEBI:33019"/>
        <dbReference type="ChEBI" id="CHEBI:58698"/>
        <dbReference type="ChEBI" id="CHEBI:62727"/>
    </reaction>
</comment>
<protein>
    <recommendedName>
        <fullName evidence="8">MoaB/Mog domain-containing protein</fullName>
    </recommendedName>
</protein>
<keyword evidence="5" id="KW-0500">Molybdenum</keyword>
<dbReference type="Pfam" id="PF00994">
    <property type="entry name" value="MoCF_biosynth"/>
    <property type="match status" value="2"/>
</dbReference>
<feature type="domain" description="MoaB/Mog" evidence="8">
    <location>
        <begin position="442"/>
        <end position="607"/>
    </location>
</feature>
<keyword evidence="7" id="KW-0732">Signal</keyword>
<dbReference type="SUPFAM" id="SSF53218">
    <property type="entry name" value="Molybdenum cofactor biosynthesis proteins"/>
    <property type="match status" value="2"/>
</dbReference>
<dbReference type="PROSITE" id="PS01079">
    <property type="entry name" value="MOCF_BIOSYNTHESIS_2"/>
    <property type="match status" value="1"/>
</dbReference>
<feature type="chain" id="PRO_5018223134" description="MoaB/Mog domain-containing protein" evidence="7">
    <location>
        <begin position="20"/>
        <end position="707"/>
    </location>
</feature>
<keyword evidence="5" id="KW-0460">Magnesium</keyword>
<feature type="signal peptide" evidence="7">
    <location>
        <begin position="1"/>
        <end position="19"/>
    </location>
</feature>
<dbReference type="Gene3D" id="3.90.105.10">
    <property type="entry name" value="Molybdopterin biosynthesis moea protein, domain 2"/>
    <property type="match status" value="1"/>
</dbReference>
<keyword evidence="4 5" id="KW-0501">Molybdenum cofactor biosynthesis</keyword>
<feature type="compositionally biased region" description="Polar residues" evidence="6">
    <location>
        <begin position="231"/>
        <end position="244"/>
    </location>
</feature>
<dbReference type="GO" id="GO:0005524">
    <property type="term" value="F:ATP binding"/>
    <property type="evidence" value="ECO:0007669"/>
    <property type="project" value="UniProtKB-UniRule"/>
</dbReference>
<dbReference type="Proteomes" id="UP000275078">
    <property type="component" value="Unassembled WGS sequence"/>
</dbReference>
<dbReference type="Gene3D" id="3.40.980.10">
    <property type="entry name" value="MoaB/Mog-like domain"/>
    <property type="match status" value="2"/>
</dbReference>
<dbReference type="GO" id="GO:0006777">
    <property type="term" value="P:Mo-molybdopterin cofactor biosynthetic process"/>
    <property type="evidence" value="ECO:0007669"/>
    <property type="project" value="UniProtKB-UniRule"/>
</dbReference>
<dbReference type="OrthoDB" id="4349954at2759"/>
<feature type="region of interest" description="Disordered" evidence="6">
    <location>
        <begin position="181"/>
        <end position="244"/>
    </location>
</feature>
<dbReference type="GO" id="GO:0046872">
    <property type="term" value="F:metal ion binding"/>
    <property type="evidence" value="ECO:0007669"/>
    <property type="project" value="UniProtKB-UniRule"/>
</dbReference>
<reference evidence="9 10" key="1">
    <citation type="journal article" date="2018" name="Nat. Ecol. Evol.">
        <title>Pezizomycetes genomes reveal the molecular basis of ectomycorrhizal truffle lifestyle.</title>
        <authorList>
            <person name="Murat C."/>
            <person name="Payen T."/>
            <person name="Noel B."/>
            <person name="Kuo A."/>
            <person name="Morin E."/>
            <person name="Chen J."/>
            <person name="Kohler A."/>
            <person name="Krizsan K."/>
            <person name="Balestrini R."/>
            <person name="Da Silva C."/>
            <person name="Montanini B."/>
            <person name="Hainaut M."/>
            <person name="Levati E."/>
            <person name="Barry K.W."/>
            <person name="Belfiori B."/>
            <person name="Cichocki N."/>
            <person name="Clum A."/>
            <person name="Dockter R.B."/>
            <person name="Fauchery L."/>
            <person name="Guy J."/>
            <person name="Iotti M."/>
            <person name="Le Tacon F."/>
            <person name="Lindquist E.A."/>
            <person name="Lipzen A."/>
            <person name="Malagnac F."/>
            <person name="Mello A."/>
            <person name="Molinier V."/>
            <person name="Miyauchi S."/>
            <person name="Poulain J."/>
            <person name="Riccioni C."/>
            <person name="Rubini A."/>
            <person name="Sitrit Y."/>
            <person name="Splivallo R."/>
            <person name="Traeger S."/>
            <person name="Wang M."/>
            <person name="Zifcakova L."/>
            <person name="Wipf D."/>
            <person name="Zambonelli A."/>
            <person name="Paolocci F."/>
            <person name="Nowrousian M."/>
            <person name="Ottonello S."/>
            <person name="Baldrian P."/>
            <person name="Spatafora J.W."/>
            <person name="Henrissat B."/>
            <person name="Nagy L.G."/>
            <person name="Aury J.M."/>
            <person name="Wincker P."/>
            <person name="Grigoriev I.V."/>
            <person name="Bonfante P."/>
            <person name="Martin F.M."/>
        </authorList>
    </citation>
    <scope>NUCLEOTIDE SEQUENCE [LARGE SCALE GENOMIC DNA]</scope>
    <source>
        <strain evidence="9 10">RN42</strain>
    </source>
</reference>
<feature type="compositionally biased region" description="Basic residues" evidence="6">
    <location>
        <begin position="196"/>
        <end position="214"/>
    </location>
</feature>
<comment type="function">
    <text evidence="5">Catalyzes two steps in the biosynthesis of the molybdenum cofactor. In the first step, molybdopterin is adenylated. Subsequently, molybdate is inserted into adenylated molybdopterin and AMP is released.</text>
</comment>
<dbReference type="GO" id="GO:0061598">
    <property type="term" value="F:molybdopterin adenylyltransferase activity"/>
    <property type="evidence" value="ECO:0007669"/>
    <property type="project" value="UniProtKB-UniRule"/>
</dbReference>
<comment type="similarity">
    <text evidence="3">In the C-terminal section; belongs to the MoeA family.</text>
</comment>
<evidence type="ECO:0000256" key="3">
    <source>
        <dbReference type="ARBA" id="ARBA00008339"/>
    </source>
</evidence>
<comment type="cofactor">
    <cofactor evidence="5">
        <name>Mg(2+)</name>
        <dbReference type="ChEBI" id="CHEBI:18420"/>
    </cofactor>
</comment>
<name>A0A3N4IUX5_ASCIM</name>
<dbReference type="SMART" id="SM00852">
    <property type="entry name" value="MoCF_biosynth"/>
    <property type="match status" value="2"/>
</dbReference>
<dbReference type="SUPFAM" id="SSF63867">
    <property type="entry name" value="MoeA C-terminal domain-like"/>
    <property type="match status" value="1"/>
</dbReference>
<evidence type="ECO:0000259" key="8">
    <source>
        <dbReference type="SMART" id="SM00852"/>
    </source>
</evidence>
<comment type="similarity">
    <text evidence="2">In the N-terminal section; belongs to the MoaB/Mog family.</text>
</comment>
<dbReference type="Gene3D" id="2.40.340.10">
    <property type="entry name" value="MoeA, C-terminal, domain IV"/>
    <property type="match status" value="1"/>
</dbReference>
<dbReference type="GO" id="GO:0005829">
    <property type="term" value="C:cytosol"/>
    <property type="evidence" value="ECO:0007669"/>
    <property type="project" value="TreeGrafter"/>
</dbReference>
<dbReference type="InterPro" id="IPR036135">
    <property type="entry name" value="MoeA_linker/N_sf"/>
</dbReference>
<dbReference type="GO" id="GO:0061599">
    <property type="term" value="F:molybdopterin molybdotransferase activity"/>
    <property type="evidence" value="ECO:0007669"/>
    <property type="project" value="UniProtKB-UniRule"/>
</dbReference>
<dbReference type="STRING" id="1160509.A0A3N4IUX5"/>
<comment type="pathway">
    <text evidence="1 5">Cofactor biosynthesis; molybdopterin biosynthesis.</text>
</comment>
<evidence type="ECO:0000313" key="10">
    <source>
        <dbReference type="Proteomes" id="UP000275078"/>
    </source>
</evidence>
<accession>A0A3N4IUX5</accession>
<comment type="catalytic activity">
    <reaction evidence="5">
        <text>adenylyl-molybdopterin + molybdate = Mo-molybdopterin + AMP + H(+)</text>
        <dbReference type="Rhea" id="RHEA:35047"/>
        <dbReference type="ChEBI" id="CHEBI:15378"/>
        <dbReference type="ChEBI" id="CHEBI:36264"/>
        <dbReference type="ChEBI" id="CHEBI:62727"/>
        <dbReference type="ChEBI" id="CHEBI:71302"/>
        <dbReference type="ChEBI" id="CHEBI:456215"/>
    </reaction>
</comment>
<evidence type="ECO:0000256" key="6">
    <source>
        <dbReference type="SAM" id="MobiDB-lite"/>
    </source>
</evidence>
<evidence type="ECO:0000313" key="9">
    <source>
        <dbReference type="EMBL" id="RPA88020.1"/>
    </source>
</evidence>
<dbReference type="InterPro" id="IPR005110">
    <property type="entry name" value="MoeA_linker/N"/>
</dbReference>
<dbReference type="InterPro" id="IPR036688">
    <property type="entry name" value="MoeA_C_domain_IV_sf"/>
</dbReference>